<dbReference type="Gene3D" id="1.20.141.10">
    <property type="entry name" value="Chitosanase, subunit A, domain 1"/>
    <property type="match status" value="3"/>
</dbReference>
<dbReference type="OrthoDB" id="76114at2759"/>
<dbReference type="SUPFAM" id="SSF53955">
    <property type="entry name" value="Lysozyme-like"/>
    <property type="match status" value="2"/>
</dbReference>
<dbReference type="GO" id="GO:0005975">
    <property type="term" value="P:carbohydrate metabolic process"/>
    <property type="evidence" value="ECO:0007669"/>
    <property type="project" value="InterPro"/>
</dbReference>
<comment type="caution">
    <text evidence="1">The sequence shown here is derived from an EMBL/GenBank/DDBJ whole genome shotgun (WGS) entry which is preliminary data.</text>
</comment>
<reference evidence="1" key="1">
    <citation type="submission" date="2022-07" db="EMBL/GenBank/DDBJ databases">
        <title>Phylogenomic reconstructions and comparative analyses of Kickxellomycotina fungi.</title>
        <authorList>
            <person name="Reynolds N.K."/>
            <person name="Stajich J.E."/>
            <person name="Barry K."/>
            <person name="Grigoriev I.V."/>
            <person name="Crous P."/>
            <person name="Smith M.E."/>
        </authorList>
    </citation>
    <scope>NUCLEOTIDE SEQUENCE</scope>
    <source>
        <strain evidence="1">NBRC 32514</strain>
    </source>
</reference>
<dbReference type="AlphaFoldDB" id="A0A9W7XVR4"/>
<dbReference type="GO" id="GO:0016977">
    <property type="term" value="F:chitosanase activity"/>
    <property type="evidence" value="ECO:0007669"/>
    <property type="project" value="InterPro"/>
</dbReference>
<dbReference type="InterPro" id="IPR023346">
    <property type="entry name" value="Lysozyme-like_dom_sf"/>
</dbReference>
<dbReference type="GO" id="GO:0005576">
    <property type="term" value="C:extracellular region"/>
    <property type="evidence" value="ECO:0007669"/>
    <property type="project" value="InterPro"/>
</dbReference>
<sequence length="545" mass="60888">MDADLEKYANDESDSTSGITDYCTVWEKLGKSDANFQKAQDTIRDQLYVTPAADYASQLGLKFSNLGDGRGFTAGIAGFCSGTGDGWDVIQEYHRLTGGSDDFSSMDANLEKYANDESDSTSGIEDYCKIWEDLGKNDANFRKAQDTIRDKLYVTPAIDYANELGLKFSITQGQLYDAGIEHGTGEDADGLGSLIKNTNAAFTSDDTSDNSGSTLTINGNQVDEITWLKKFLEVRTEDLKNPKEKDNQGGDYWAQTTYRIESYQYAVEQKEYTWTSTVKLLDNDDTEFHYEYCEYLNDGRGYTAGVGGFCTGTSDAWEVIKVYHELTGGTDDFSPMDATLEQYAQSENDNTAGLEDYCKVWGSLANDANFRKAQDTIRDKLYLTPSQDYADELGLKLSISKGQMYDAGLEHGVTGDRDTLDMLIKETNESITGDMSGDSGSTLTINGHQVDEIAWLTEFLKVRTNDLKNPKEAYNGAEGYWAQSVYRIESYQYAIDQKQYKWTSSAKFLDNDGSPVTVSCDTSMKKRARRMARRNTFARRNETVI</sequence>
<evidence type="ECO:0008006" key="3">
    <source>
        <dbReference type="Google" id="ProtNLM"/>
    </source>
</evidence>
<organism evidence="1 2">
    <name type="scientific">Coemansia erecta</name>
    <dbReference type="NCBI Taxonomy" id="147472"/>
    <lineage>
        <taxon>Eukaryota</taxon>
        <taxon>Fungi</taxon>
        <taxon>Fungi incertae sedis</taxon>
        <taxon>Zoopagomycota</taxon>
        <taxon>Kickxellomycotina</taxon>
        <taxon>Kickxellomycetes</taxon>
        <taxon>Kickxellales</taxon>
        <taxon>Kickxellaceae</taxon>
        <taxon>Coemansia</taxon>
    </lineage>
</organism>
<dbReference type="InterPro" id="IPR000400">
    <property type="entry name" value="Glyco_hydro_46"/>
</dbReference>
<accession>A0A9W7XVR4</accession>
<protein>
    <recommendedName>
        <fullName evidence="3">Chitosanase</fullName>
    </recommendedName>
</protein>
<dbReference type="EMBL" id="JANBOJ010000428">
    <property type="protein sequence ID" value="KAJ1719318.1"/>
    <property type="molecule type" value="Genomic_DNA"/>
</dbReference>
<dbReference type="Pfam" id="PF01374">
    <property type="entry name" value="Glyco_hydro_46"/>
    <property type="match status" value="3"/>
</dbReference>
<keyword evidence="2" id="KW-1185">Reference proteome</keyword>
<evidence type="ECO:0000313" key="2">
    <source>
        <dbReference type="Proteomes" id="UP001149813"/>
    </source>
</evidence>
<gene>
    <name evidence="1" type="ORF">LPJ53_005904</name>
</gene>
<proteinExistence type="predicted"/>
<name>A0A9W7XVR4_9FUNG</name>
<dbReference type="Proteomes" id="UP001149813">
    <property type="component" value="Unassembled WGS sequence"/>
</dbReference>
<evidence type="ECO:0000313" key="1">
    <source>
        <dbReference type="EMBL" id="KAJ1719318.1"/>
    </source>
</evidence>